<dbReference type="PANTHER" id="PTHR36066">
    <property type="entry name" value="TRANSCRIPTION FACTOR BHLH145"/>
    <property type="match status" value="1"/>
</dbReference>
<organism evidence="1 2">
    <name type="scientific">Cannabis sativa</name>
    <name type="common">Hemp</name>
    <name type="synonym">Marijuana</name>
    <dbReference type="NCBI Taxonomy" id="3483"/>
    <lineage>
        <taxon>Eukaryota</taxon>
        <taxon>Viridiplantae</taxon>
        <taxon>Streptophyta</taxon>
        <taxon>Embryophyta</taxon>
        <taxon>Tracheophyta</taxon>
        <taxon>Spermatophyta</taxon>
        <taxon>Magnoliopsida</taxon>
        <taxon>eudicotyledons</taxon>
        <taxon>Gunneridae</taxon>
        <taxon>Pentapetalae</taxon>
        <taxon>rosids</taxon>
        <taxon>fabids</taxon>
        <taxon>Rosales</taxon>
        <taxon>Cannabaceae</taxon>
        <taxon>Cannabis</taxon>
    </lineage>
</organism>
<dbReference type="Proteomes" id="UP000525078">
    <property type="component" value="Unassembled WGS sequence"/>
</dbReference>
<dbReference type="Pfam" id="PF23173">
    <property type="entry name" value="bHLH_SAC51"/>
    <property type="match status" value="1"/>
</dbReference>
<evidence type="ECO:0000313" key="1">
    <source>
        <dbReference type="EMBL" id="KAF4368400.1"/>
    </source>
</evidence>
<evidence type="ECO:0000313" key="2">
    <source>
        <dbReference type="Proteomes" id="UP000525078"/>
    </source>
</evidence>
<dbReference type="EMBL" id="JAATIP010000135">
    <property type="protein sequence ID" value="KAF4368400.1"/>
    <property type="molecule type" value="Genomic_DNA"/>
</dbReference>
<reference evidence="1 2" key="1">
    <citation type="journal article" date="2020" name="bioRxiv">
        <title>Sequence and annotation of 42 cannabis genomes reveals extensive copy number variation in cannabinoid synthesis and pathogen resistance genes.</title>
        <authorList>
            <person name="Mckernan K.J."/>
            <person name="Helbert Y."/>
            <person name="Kane L.T."/>
            <person name="Ebling H."/>
            <person name="Zhang L."/>
            <person name="Liu B."/>
            <person name="Eaton Z."/>
            <person name="Mclaughlin S."/>
            <person name="Kingan S."/>
            <person name="Baybayan P."/>
            <person name="Concepcion G."/>
            <person name="Jordan M."/>
            <person name="Riva A."/>
            <person name="Barbazuk W."/>
            <person name="Harkins T."/>
        </authorList>
    </citation>
    <scope>NUCLEOTIDE SEQUENCE [LARGE SCALE GENOMIC DNA]</scope>
    <source>
        <strain evidence="2">cv. Jamaican Lion 4</strain>
        <tissue evidence="1">Leaf</tissue>
    </source>
</reference>
<dbReference type="PANTHER" id="PTHR36066:SF8">
    <property type="entry name" value="TRANSCRIPTION FACTOR SAC51"/>
    <property type="match status" value="1"/>
</dbReference>
<dbReference type="AlphaFoldDB" id="A0A7J6FF45"/>
<protein>
    <submittedName>
        <fullName evidence="1">Uncharacterized protein</fullName>
    </submittedName>
</protein>
<comment type="caution">
    <text evidence="1">The sequence shown here is derived from an EMBL/GenBank/DDBJ whole genome shotgun (WGS) entry which is preliminary data.</text>
</comment>
<sequence>MRSKKDKILQVLRVLESIIPGVKGKDPLLVIDEAIDYLRIAKLKAETLGSRKKEESKGELKKDG</sequence>
<proteinExistence type="predicted"/>
<accession>A0A7J6FF45</accession>
<gene>
    <name evidence="1" type="ORF">F8388_019117</name>
</gene>
<dbReference type="InterPro" id="IPR037546">
    <property type="entry name" value="SAC51-like"/>
</dbReference>
<name>A0A7J6FF45_CANSA</name>